<accession>A0A0P1LIY5</accession>
<dbReference type="PANTHER" id="PTHR46111:SF1">
    <property type="entry name" value="RIBOSOMAL RNA SMALL SUBUNIT METHYLTRANSFERASE I"/>
    <property type="match status" value="1"/>
</dbReference>
<dbReference type="EC" id="2.1.1.198" evidence="6"/>
<evidence type="ECO:0000313" key="10">
    <source>
        <dbReference type="Proteomes" id="UP000182011"/>
    </source>
</evidence>
<dbReference type="FunFam" id="3.40.1010.10:FF:000002">
    <property type="entry name" value="Ribosomal RNA small subunit methyltransferase I"/>
    <property type="match status" value="1"/>
</dbReference>
<organism evidence="9 10">
    <name type="scientific">Candidatus Kryptonium thompsonii</name>
    <dbReference type="NCBI Taxonomy" id="1633631"/>
    <lineage>
        <taxon>Bacteria</taxon>
        <taxon>Pseudomonadati</taxon>
        <taxon>Candidatus Kryptoniota</taxon>
        <taxon>Candidatus Kryptonium</taxon>
    </lineage>
</organism>
<dbReference type="InterPro" id="IPR018063">
    <property type="entry name" value="SAM_MeTrfase_RsmI_CS"/>
</dbReference>
<dbReference type="Gene3D" id="3.40.1010.10">
    <property type="entry name" value="Cobalt-precorrin-4 Transmethylase, Domain 1"/>
    <property type="match status" value="1"/>
</dbReference>
<dbReference type="EMBL" id="CZVI01000001">
    <property type="protein sequence ID" value="CUS76449.1"/>
    <property type="molecule type" value="Genomic_DNA"/>
</dbReference>
<dbReference type="GO" id="GO:0005737">
    <property type="term" value="C:cytoplasm"/>
    <property type="evidence" value="ECO:0007669"/>
    <property type="project" value="UniProtKB-SubCell"/>
</dbReference>
<dbReference type="PROSITE" id="PS01296">
    <property type="entry name" value="RSMI"/>
    <property type="match status" value="1"/>
</dbReference>
<dbReference type="Proteomes" id="UP000182011">
    <property type="component" value="Unassembled WGS sequence"/>
</dbReference>
<dbReference type="EMBL" id="FAOP01000008">
    <property type="protein sequence ID" value="CUU08026.1"/>
    <property type="molecule type" value="Genomic_DNA"/>
</dbReference>
<accession>A0A0P1MLD4</accession>
<evidence type="ECO:0000256" key="6">
    <source>
        <dbReference type="HAMAP-Rule" id="MF_01877"/>
    </source>
</evidence>
<evidence type="ECO:0000256" key="4">
    <source>
        <dbReference type="ARBA" id="ARBA00022679"/>
    </source>
</evidence>
<keyword evidence="3 6" id="KW-0489">Methyltransferase</keyword>
<reference evidence="9 10" key="2">
    <citation type="submission" date="2015-11" db="EMBL/GenBank/DDBJ databases">
        <authorList>
            <person name="Zhang Y."/>
            <person name="Guo Z."/>
        </authorList>
    </citation>
    <scope>NUCLEOTIDE SEQUENCE [LARGE SCALE GENOMIC DNA]</scope>
    <source>
        <strain evidence="9">JGI-4</strain>
    </source>
</reference>
<keyword evidence="4 6" id="KW-0808">Transferase</keyword>
<dbReference type="STRING" id="1633631.GCA_001442925_01958"/>
<dbReference type="InterPro" id="IPR035996">
    <property type="entry name" value="4pyrrol_Methylase_sf"/>
</dbReference>
<accession>A0A0P1LP42</accession>
<evidence type="ECO:0000256" key="5">
    <source>
        <dbReference type="ARBA" id="ARBA00022691"/>
    </source>
</evidence>
<dbReference type="InterPro" id="IPR014777">
    <property type="entry name" value="4pyrrole_Mease_sub1"/>
</dbReference>
<evidence type="ECO:0000313" key="9">
    <source>
        <dbReference type="EMBL" id="CUU08026.1"/>
    </source>
</evidence>
<evidence type="ECO:0000313" key="11">
    <source>
        <dbReference type="Proteomes" id="UP000182200"/>
    </source>
</evidence>
<evidence type="ECO:0000256" key="3">
    <source>
        <dbReference type="ARBA" id="ARBA00022603"/>
    </source>
</evidence>
<evidence type="ECO:0000256" key="2">
    <source>
        <dbReference type="ARBA" id="ARBA00022552"/>
    </source>
</evidence>
<accession>A0A0P1MX54</accession>
<evidence type="ECO:0000256" key="1">
    <source>
        <dbReference type="ARBA" id="ARBA00022490"/>
    </source>
</evidence>
<accession>A0A0P1MGQ7</accession>
<gene>
    <name evidence="6" type="primary">rsmI</name>
    <name evidence="9" type="ORF">JGI4_01963</name>
    <name evidence="8" type="ORF">JGI8_00017</name>
</gene>
<evidence type="ECO:0000313" key="8">
    <source>
        <dbReference type="EMBL" id="CUS76449.1"/>
    </source>
</evidence>
<dbReference type="HAMAP" id="MF_01877">
    <property type="entry name" value="16SrRNA_methyltr_I"/>
    <property type="match status" value="1"/>
</dbReference>
<dbReference type="CDD" id="cd11648">
    <property type="entry name" value="RsmI"/>
    <property type="match status" value="1"/>
</dbReference>
<dbReference type="AlphaFoldDB" id="A0A0P1LP42"/>
<dbReference type="PIRSF" id="PIRSF005917">
    <property type="entry name" value="MTase_YraL"/>
    <property type="match status" value="1"/>
</dbReference>
<dbReference type="FunFam" id="3.30.950.10:FF:000002">
    <property type="entry name" value="Ribosomal RNA small subunit methyltransferase I"/>
    <property type="match status" value="1"/>
</dbReference>
<keyword evidence="2 6" id="KW-0698">rRNA processing</keyword>
<dbReference type="Gene3D" id="3.30.950.10">
    <property type="entry name" value="Methyltransferase, Cobalt-precorrin-4 Transmethylase, Domain 2"/>
    <property type="match status" value="1"/>
</dbReference>
<keyword evidence="11" id="KW-1185">Reference proteome</keyword>
<sequence>MTGKLYIVSTPIGNLDDITFRAVEVLKSVDLIACEDTRRTLILLEKFNLAKKLVSYYNYNERQRAEELISHLKSGKNIALVSDSGTPGISDPGYILIKRAIEEDIQVIPIPGPTAFVSALVVSGLPMDEFVFVGFLPHKKGRKTKLQKLAQEERTIILYESPHRLLKTLNEILEIFGDREIAVAKELTKVHEEVFRGKVSEVLNKLTPDKIKGEFVIVISGK</sequence>
<dbReference type="InterPro" id="IPR000878">
    <property type="entry name" value="4pyrrol_Mease"/>
</dbReference>
<protein>
    <recommendedName>
        <fullName evidence="6">Ribosomal RNA small subunit methyltransferase I</fullName>
        <ecNumber evidence="6">2.1.1.198</ecNumber>
    </recommendedName>
    <alternativeName>
        <fullName evidence="6">16S rRNA 2'-O-ribose C1402 methyltransferase</fullName>
    </alternativeName>
    <alternativeName>
        <fullName evidence="6">rRNA (cytidine-2'-O-)-methyltransferase RsmI</fullName>
    </alternativeName>
</protein>
<dbReference type="SUPFAM" id="SSF53790">
    <property type="entry name" value="Tetrapyrrole methylase"/>
    <property type="match status" value="1"/>
</dbReference>
<name>A0A0P1LP42_9BACT</name>
<comment type="catalytic activity">
    <reaction evidence="6">
        <text>cytidine(1402) in 16S rRNA + S-adenosyl-L-methionine = 2'-O-methylcytidine(1402) in 16S rRNA + S-adenosyl-L-homocysteine + H(+)</text>
        <dbReference type="Rhea" id="RHEA:42924"/>
        <dbReference type="Rhea" id="RHEA-COMP:10285"/>
        <dbReference type="Rhea" id="RHEA-COMP:10286"/>
        <dbReference type="ChEBI" id="CHEBI:15378"/>
        <dbReference type="ChEBI" id="CHEBI:57856"/>
        <dbReference type="ChEBI" id="CHEBI:59789"/>
        <dbReference type="ChEBI" id="CHEBI:74495"/>
        <dbReference type="ChEBI" id="CHEBI:82748"/>
        <dbReference type="EC" id="2.1.1.198"/>
    </reaction>
</comment>
<dbReference type="InterPro" id="IPR008189">
    <property type="entry name" value="rRNA_ssu_MeTfrase_I"/>
</dbReference>
<dbReference type="Proteomes" id="UP000182200">
    <property type="component" value="Unassembled WGS sequence"/>
</dbReference>
<evidence type="ECO:0000259" key="7">
    <source>
        <dbReference type="Pfam" id="PF00590"/>
    </source>
</evidence>
<dbReference type="PANTHER" id="PTHR46111">
    <property type="entry name" value="RIBOSOMAL RNA SMALL SUBUNIT METHYLTRANSFERASE I"/>
    <property type="match status" value="1"/>
</dbReference>
<keyword evidence="5 6" id="KW-0949">S-adenosyl-L-methionine</keyword>
<dbReference type="OrthoDB" id="9809084at2"/>
<accession>A0A0S4NAA6</accession>
<accession>A0A0P1LPE3</accession>
<comment type="function">
    <text evidence="6">Catalyzes the 2'-O-methylation of the ribose of cytidine 1402 (C1402) in 16S rRNA.</text>
</comment>
<dbReference type="GO" id="GO:0070677">
    <property type="term" value="F:rRNA (cytosine-2'-O-)-methyltransferase activity"/>
    <property type="evidence" value="ECO:0007669"/>
    <property type="project" value="UniProtKB-UniRule"/>
</dbReference>
<comment type="similarity">
    <text evidence="6">Belongs to the methyltransferase superfamily. RsmI family.</text>
</comment>
<accession>A0A0P1MAJ2</accession>
<accession>A0A0P1L6E3</accession>
<dbReference type="RefSeq" id="WP_047133265.1">
    <property type="nucleotide sequence ID" value="NZ_CZVI01000001.1"/>
</dbReference>
<keyword evidence="1 6" id="KW-0963">Cytoplasm</keyword>
<dbReference type="Pfam" id="PF00590">
    <property type="entry name" value="TP_methylase"/>
    <property type="match status" value="1"/>
</dbReference>
<comment type="subcellular location">
    <subcellularLocation>
        <location evidence="6">Cytoplasm</location>
    </subcellularLocation>
</comment>
<feature type="domain" description="Tetrapyrrole methylase" evidence="7">
    <location>
        <begin position="4"/>
        <end position="202"/>
    </location>
</feature>
<dbReference type="InterPro" id="IPR014776">
    <property type="entry name" value="4pyrrole_Mease_sub2"/>
</dbReference>
<dbReference type="NCBIfam" id="TIGR00096">
    <property type="entry name" value="16S rRNA (cytidine(1402)-2'-O)-methyltransferase"/>
    <property type="match status" value="1"/>
</dbReference>
<reference evidence="8 11" key="1">
    <citation type="submission" date="2015-11" db="EMBL/GenBank/DDBJ databases">
        <authorList>
            <person name="Varghese N."/>
        </authorList>
    </citation>
    <scope>NUCLEOTIDE SEQUENCE [LARGE SCALE GENOMIC DNA]</scope>
    <source>
        <strain evidence="8 11">JGI-8</strain>
    </source>
</reference>
<proteinExistence type="inferred from homology"/>